<keyword evidence="3" id="KW-1185">Reference proteome</keyword>
<reference evidence="2 3" key="1">
    <citation type="submission" date="2019-01" db="EMBL/GenBank/DDBJ databases">
        <title>Draft genome sequences of three monokaryotic isolates of the white-rot basidiomycete fungus Dichomitus squalens.</title>
        <authorList>
            <consortium name="DOE Joint Genome Institute"/>
            <person name="Lopez S.C."/>
            <person name="Andreopoulos B."/>
            <person name="Pangilinan J."/>
            <person name="Lipzen A."/>
            <person name="Riley R."/>
            <person name="Ahrendt S."/>
            <person name="Ng V."/>
            <person name="Barry K."/>
            <person name="Daum C."/>
            <person name="Grigoriev I.V."/>
            <person name="Hilden K.S."/>
            <person name="Makela M.R."/>
            <person name="de Vries R.P."/>
        </authorList>
    </citation>
    <scope>NUCLEOTIDE SEQUENCE [LARGE SCALE GENOMIC DNA]</scope>
    <source>
        <strain evidence="2 3">CBS 464.89</strain>
    </source>
</reference>
<dbReference type="EMBL" id="ML145315">
    <property type="protein sequence ID" value="TBU51500.1"/>
    <property type="molecule type" value="Genomic_DNA"/>
</dbReference>
<evidence type="ECO:0000313" key="2">
    <source>
        <dbReference type="EMBL" id="TBU51500.1"/>
    </source>
</evidence>
<dbReference type="Proteomes" id="UP000292082">
    <property type="component" value="Unassembled WGS sequence"/>
</dbReference>
<gene>
    <name evidence="2" type="ORF">BD310DRAFT_910633</name>
</gene>
<feature type="region of interest" description="Disordered" evidence="1">
    <location>
        <begin position="236"/>
        <end position="264"/>
    </location>
</feature>
<feature type="compositionally biased region" description="Polar residues" evidence="1">
    <location>
        <begin position="466"/>
        <end position="477"/>
    </location>
</feature>
<proteinExistence type="predicted"/>
<organism evidence="2 3">
    <name type="scientific">Dichomitus squalens</name>
    <dbReference type="NCBI Taxonomy" id="114155"/>
    <lineage>
        <taxon>Eukaryota</taxon>
        <taxon>Fungi</taxon>
        <taxon>Dikarya</taxon>
        <taxon>Basidiomycota</taxon>
        <taxon>Agaricomycotina</taxon>
        <taxon>Agaricomycetes</taxon>
        <taxon>Polyporales</taxon>
        <taxon>Polyporaceae</taxon>
        <taxon>Dichomitus</taxon>
    </lineage>
</organism>
<accession>A0A4Q9P9Z5</accession>
<sequence length="727" mass="79869">MPRTYTQSSSPESELKSYRQVTTVLVPSALSPDISTRSCCRPRITHPQHRTHQPAPTASGAAWQRVVTMRLCAGCRLPPRIVILNQMRTNAGPIQDSPDSAVVSDAPPPTIPERACSPSSQLPVQHEPEPVIELSARSTPYATTVAPPHHVNDIYRVVSPALTTPFALCAPTRTTDLSSPLARNANQPRDNAIAVPDTPPRPARTRPAYQRWHPRRHLPPHHRLVRTVNTVRAVPVGPSCDVDDGQTRTAPTPSHPAEEEQTGQPARIPGVHPAPFLYACSPSSADLSQAATLRFHRTQYPTLSAATLYSNGCPCTKSPVPSAPPVCLYRPRACNTIAIAHRLDRADNSIIVALDVRPERRSPGPQPRPGRGQQSPPAVRTADAVAQTSSQPLFCGGKPSCVDRIARSAPNALGFTVPRGVLKMRTLRRFRCGRKSIPSPHVIPACQGCKIRLSGGCRTRKRRLSRSSGTDGRSGNQGLARALGRYPEDQMGVPAASPVRRPQNKLWIAVCEYAFREDTKPSGIWSFRPISWPPDENIVPHLMRASDGHGTERIVIYCTFRTERTWFRRLRTIFGIAHFRANSLRPKGAVLKSRIPASPSALSLPWYLEDEMGVLAALLVWRPRNELQTVRDGNHTLWANAKRFEIRSFRPVSWLPDDNIVPRLVYACGGLGNNSYCCLCAVAGGGRDLEEGIFAMSAFRCGYYIAIRVQETFMASEDTGGQDSTTK</sequence>
<dbReference type="AlphaFoldDB" id="A0A4Q9P9Z5"/>
<evidence type="ECO:0000256" key="1">
    <source>
        <dbReference type="SAM" id="MobiDB-lite"/>
    </source>
</evidence>
<feature type="region of interest" description="Disordered" evidence="1">
    <location>
        <begin position="355"/>
        <end position="383"/>
    </location>
</feature>
<feature type="region of interest" description="Disordered" evidence="1">
    <location>
        <begin position="460"/>
        <end position="479"/>
    </location>
</feature>
<name>A0A4Q9P9Z5_9APHY</name>
<evidence type="ECO:0000313" key="3">
    <source>
        <dbReference type="Proteomes" id="UP000292082"/>
    </source>
</evidence>
<feature type="region of interest" description="Disordered" evidence="1">
    <location>
        <begin position="178"/>
        <end position="206"/>
    </location>
</feature>
<protein>
    <submittedName>
        <fullName evidence="2">Uncharacterized protein</fullName>
    </submittedName>
</protein>